<name>A0ABD5X4R1_9EURY</name>
<dbReference type="RefSeq" id="WP_267637882.1">
    <property type="nucleotide sequence ID" value="NZ_JAODIY010000010.1"/>
</dbReference>
<evidence type="ECO:0000313" key="1">
    <source>
        <dbReference type="EMBL" id="MFC7126121.1"/>
    </source>
</evidence>
<proteinExistence type="predicted"/>
<protein>
    <submittedName>
        <fullName evidence="1">Uncharacterized protein</fullName>
    </submittedName>
</protein>
<dbReference type="Proteomes" id="UP001596414">
    <property type="component" value="Unassembled WGS sequence"/>
</dbReference>
<organism evidence="1 2">
    <name type="scientific">Halovenus rubra</name>
    <dbReference type="NCBI Taxonomy" id="869890"/>
    <lineage>
        <taxon>Archaea</taxon>
        <taxon>Methanobacteriati</taxon>
        <taxon>Methanobacteriota</taxon>
        <taxon>Stenosarchaea group</taxon>
        <taxon>Halobacteria</taxon>
        <taxon>Halobacteriales</taxon>
        <taxon>Haloarculaceae</taxon>
        <taxon>Halovenus</taxon>
    </lineage>
</organism>
<dbReference type="AlphaFoldDB" id="A0ABD5X4R1"/>
<accession>A0ABD5X4R1</accession>
<dbReference type="EMBL" id="JBHSZQ010000016">
    <property type="protein sequence ID" value="MFC7126121.1"/>
    <property type="molecule type" value="Genomic_DNA"/>
</dbReference>
<evidence type="ECO:0000313" key="2">
    <source>
        <dbReference type="Proteomes" id="UP001596414"/>
    </source>
</evidence>
<comment type="caution">
    <text evidence="1">The sequence shown here is derived from an EMBL/GenBank/DDBJ whole genome shotgun (WGS) entry which is preliminary data.</text>
</comment>
<gene>
    <name evidence="1" type="ORF">ACFQJ7_08745</name>
</gene>
<reference evidence="1 2" key="1">
    <citation type="journal article" date="2014" name="Int. J. Syst. Evol. Microbiol.">
        <title>Complete genome sequence of Corynebacterium casei LMG S-19264T (=DSM 44701T), isolated from a smear-ripened cheese.</title>
        <authorList>
            <consortium name="US DOE Joint Genome Institute (JGI-PGF)"/>
            <person name="Walter F."/>
            <person name="Albersmeier A."/>
            <person name="Kalinowski J."/>
            <person name="Ruckert C."/>
        </authorList>
    </citation>
    <scope>NUCLEOTIDE SEQUENCE [LARGE SCALE GENOMIC DNA]</scope>
    <source>
        <strain evidence="1 2">CGMCC 4.7215</strain>
    </source>
</reference>
<sequence length="169" mass="19818">MTEQIHERVIFEATHPEEMKDWLQNGNMPSTDIRIFPEKAADSVDRPHSEDSLFGYTLAELSQGIAKLLNDEQVCVELDRTYLRLIPEPEKHAIYVYFDIMDVPEQKVQPTKDLYHRDRFISELYEFCSGWYTKASELNPDLEENEWFQEIGEALAEAEEALERNGFEL</sequence>